<dbReference type="Proteomes" id="UP000193409">
    <property type="component" value="Unassembled WGS sequence"/>
</dbReference>
<evidence type="ECO:0000256" key="1">
    <source>
        <dbReference type="ARBA" id="ARBA00006484"/>
    </source>
</evidence>
<sequence>MTKKTILITGATDGIGRATAQALAADGNRLILHGRNAEKLAAVAAEIGGDVATDRADFADLSEVAALGRRVAEAHGPVDVLINNAGVFRTGTPRTASGEDVRFVVNTFAPALLSRLLLPALAPGARLVHLSSAAQAPVDLAGLRGEKPLEAMEAYAQSKLALTMWSQDFAQAHPEGPVSVAVNPGSLLATNMVREGFGMSGHDIGVGVDILARAALSPEFATASGKYFDNDAGRFAAPHADAADPAKLGAVVEAIEARIAGYL</sequence>
<dbReference type="PRINTS" id="PR00080">
    <property type="entry name" value="SDRFAMILY"/>
</dbReference>
<organism evidence="5 6">
    <name type="scientific">Pseudoruegeria aquimaris</name>
    <dbReference type="NCBI Taxonomy" id="393663"/>
    <lineage>
        <taxon>Bacteria</taxon>
        <taxon>Pseudomonadati</taxon>
        <taxon>Pseudomonadota</taxon>
        <taxon>Alphaproteobacteria</taxon>
        <taxon>Rhodobacterales</taxon>
        <taxon>Roseobacteraceae</taxon>
        <taxon>Pseudoruegeria</taxon>
    </lineage>
</organism>
<proteinExistence type="inferred from homology"/>
<evidence type="ECO:0000256" key="2">
    <source>
        <dbReference type="ARBA" id="ARBA00023002"/>
    </source>
</evidence>
<evidence type="ECO:0000313" key="6">
    <source>
        <dbReference type="Proteomes" id="UP000193409"/>
    </source>
</evidence>
<dbReference type="Pfam" id="PF00106">
    <property type="entry name" value="adh_short"/>
    <property type="match status" value="1"/>
</dbReference>
<dbReference type="InterPro" id="IPR036291">
    <property type="entry name" value="NAD(P)-bd_dom_sf"/>
</dbReference>
<dbReference type="EC" id="1.1.1.36" evidence="5"/>
<accession>A0A1Y5TAG5</accession>
<dbReference type="Gene3D" id="3.40.50.720">
    <property type="entry name" value="NAD(P)-binding Rossmann-like Domain"/>
    <property type="match status" value="1"/>
</dbReference>
<dbReference type="InterPro" id="IPR002347">
    <property type="entry name" value="SDR_fam"/>
</dbReference>
<keyword evidence="6" id="KW-1185">Reference proteome</keyword>
<comment type="similarity">
    <text evidence="1 3">Belongs to the short-chain dehydrogenases/reductases (SDR) family.</text>
</comment>
<dbReference type="RefSeq" id="WP_085869629.1">
    <property type="nucleotide sequence ID" value="NZ_FWFQ01000027.1"/>
</dbReference>
<evidence type="ECO:0000256" key="3">
    <source>
        <dbReference type="RuleBase" id="RU000363"/>
    </source>
</evidence>
<protein>
    <submittedName>
        <fullName evidence="5">Acetoacetyl-CoA reductase</fullName>
        <ecNumber evidence="5">1.1.1.36</ecNumber>
    </submittedName>
</protein>
<gene>
    <name evidence="5" type="primary">phbB</name>
    <name evidence="5" type="ORF">PSA7680_03132</name>
</gene>
<dbReference type="GO" id="GO:0018454">
    <property type="term" value="F:acetoacetyl-CoA reductase activity"/>
    <property type="evidence" value="ECO:0007669"/>
    <property type="project" value="UniProtKB-EC"/>
</dbReference>
<keyword evidence="2 5" id="KW-0560">Oxidoreductase</keyword>
<reference evidence="5 6" key="1">
    <citation type="submission" date="2017-03" db="EMBL/GenBank/DDBJ databases">
        <authorList>
            <person name="Afonso C.L."/>
            <person name="Miller P.J."/>
            <person name="Scott M.A."/>
            <person name="Spackman E."/>
            <person name="Goraichik I."/>
            <person name="Dimitrov K.M."/>
            <person name="Suarez D.L."/>
            <person name="Swayne D.E."/>
        </authorList>
    </citation>
    <scope>NUCLEOTIDE SEQUENCE [LARGE SCALE GENOMIC DNA]</scope>
    <source>
        <strain evidence="5 6">CECT 7680</strain>
    </source>
</reference>
<dbReference type="AlphaFoldDB" id="A0A1Y5TAG5"/>
<name>A0A1Y5TAG5_9RHOB</name>
<dbReference type="PANTHER" id="PTHR24320:SF148">
    <property type="entry name" value="NAD(P)-BINDING ROSSMANN-FOLD SUPERFAMILY PROTEIN"/>
    <property type="match status" value="1"/>
</dbReference>
<dbReference type="PANTHER" id="PTHR24320">
    <property type="entry name" value="RETINOL DEHYDROGENASE"/>
    <property type="match status" value="1"/>
</dbReference>
<dbReference type="OrthoDB" id="9785826at2"/>
<evidence type="ECO:0000259" key="4">
    <source>
        <dbReference type="SMART" id="SM00822"/>
    </source>
</evidence>
<feature type="domain" description="Ketoreductase" evidence="4">
    <location>
        <begin position="4"/>
        <end position="173"/>
    </location>
</feature>
<dbReference type="PRINTS" id="PR00081">
    <property type="entry name" value="GDHRDH"/>
</dbReference>
<dbReference type="SUPFAM" id="SSF51735">
    <property type="entry name" value="NAD(P)-binding Rossmann-fold domains"/>
    <property type="match status" value="1"/>
</dbReference>
<dbReference type="InterPro" id="IPR057326">
    <property type="entry name" value="KR_dom"/>
</dbReference>
<evidence type="ECO:0000313" key="5">
    <source>
        <dbReference type="EMBL" id="SLN59661.1"/>
    </source>
</evidence>
<dbReference type="SMART" id="SM00822">
    <property type="entry name" value="PKS_KR"/>
    <property type="match status" value="1"/>
</dbReference>
<dbReference type="EMBL" id="FWFQ01000027">
    <property type="protein sequence ID" value="SLN59661.1"/>
    <property type="molecule type" value="Genomic_DNA"/>
</dbReference>